<dbReference type="AlphaFoldDB" id="A0A0H5C438"/>
<evidence type="ECO:0000256" key="2">
    <source>
        <dbReference type="ARBA" id="ARBA00008654"/>
    </source>
</evidence>
<dbReference type="Proteomes" id="UP000038830">
    <property type="component" value="Unassembled WGS sequence"/>
</dbReference>
<evidence type="ECO:0000313" key="9">
    <source>
        <dbReference type="EMBL" id="CEP22850.1"/>
    </source>
</evidence>
<evidence type="ECO:0000256" key="6">
    <source>
        <dbReference type="ARBA" id="ARBA00023004"/>
    </source>
</evidence>
<dbReference type="PANTHER" id="PTHR10696:SF25">
    <property type="entry name" value="OXIDOREDUCTASE AIM17-RELATED"/>
    <property type="match status" value="1"/>
</dbReference>
<dbReference type="Pfam" id="PF06155">
    <property type="entry name" value="GBBH-like_N"/>
    <property type="match status" value="1"/>
</dbReference>
<dbReference type="InterPro" id="IPR050411">
    <property type="entry name" value="AlphaKG_dependent_hydroxylases"/>
</dbReference>
<evidence type="ECO:0000313" key="10">
    <source>
        <dbReference type="Proteomes" id="UP000038830"/>
    </source>
</evidence>
<gene>
    <name evidence="9" type="primary">BBH1</name>
    <name evidence="9" type="ORF">BN1211_3308</name>
</gene>
<evidence type="ECO:0000256" key="5">
    <source>
        <dbReference type="ARBA" id="ARBA00023002"/>
    </source>
</evidence>
<dbReference type="Gene3D" id="3.30.2020.30">
    <property type="match status" value="1"/>
</dbReference>
<protein>
    <submittedName>
        <fullName evidence="9">BBH1 protein</fullName>
    </submittedName>
</protein>
<dbReference type="EMBL" id="CDQK01000003">
    <property type="protein sequence ID" value="CEP22850.1"/>
    <property type="molecule type" value="Genomic_DNA"/>
</dbReference>
<dbReference type="InterPro" id="IPR042098">
    <property type="entry name" value="TauD-like_sf"/>
</dbReference>
<dbReference type="GO" id="GO:0046872">
    <property type="term" value="F:metal ion binding"/>
    <property type="evidence" value="ECO:0007669"/>
    <property type="project" value="UniProtKB-KW"/>
</dbReference>
<keyword evidence="3" id="KW-0479">Metal-binding</keyword>
<dbReference type="InterPro" id="IPR003819">
    <property type="entry name" value="TauD/TfdA-like"/>
</dbReference>
<dbReference type="GO" id="GO:0016706">
    <property type="term" value="F:2-oxoglutarate-dependent dioxygenase activity"/>
    <property type="evidence" value="ECO:0007669"/>
    <property type="project" value="UniProtKB-ARBA"/>
</dbReference>
<keyword evidence="4" id="KW-0223">Dioxygenase</keyword>
<dbReference type="GO" id="GO:0005739">
    <property type="term" value="C:mitochondrion"/>
    <property type="evidence" value="ECO:0007669"/>
    <property type="project" value="TreeGrafter"/>
</dbReference>
<evidence type="ECO:0000259" key="8">
    <source>
        <dbReference type="Pfam" id="PF06155"/>
    </source>
</evidence>
<dbReference type="PANTHER" id="PTHR10696">
    <property type="entry name" value="GAMMA-BUTYROBETAINE HYDROXYLASE-RELATED"/>
    <property type="match status" value="1"/>
</dbReference>
<dbReference type="InterPro" id="IPR010376">
    <property type="entry name" value="GBBH-like_N"/>
</dbReference>
<organism evidence="9 10">
    <name type="scientific">Cyberlindnera jadinii (strain ATCC 18201 / CBS 1600 / BCRC 20928 / JCM 3617 / NBRC 0987 / NRRL Y-1542)</name>
    <name type="common">Torula yeast</name>
    <name type="synonym">Candida utilis</name>
    <dbReference type="NCBI Taxonomy" id="983966"/>
    <lineage>
        <taxon>Eukaryota</taxon>
        <taxon>Fungi</taxon>
        <taxon>Dikarya</taxon>
        <taxon>Ascomycota</taxon>
        <taxon>Saccharomycotina</taxon>
        <taxon>Saccharomycetes</taxon>
        <taxon>Phaffomycetales</taxon>
        <taxon>Phaffomycetaceae</taxon>
        <taxon>Cyberlindnera</taxon>
    </lineage>
</organism>
<name>A0A0H5C438_CYBJN</name>
<comment type="similarity">
    <text evidence="2">Belongs to the gamma-BBH/TMLD family.</text>
</comment>
<dbReference type="Gene3D" id="3.60.130.10">
    <property type="entry name" value="Clavaminate synthase-like"/>
    <property type="match status" value="1"/>
</dbReference>
<dbReference type="InterPro" id="IPR038492">
    <property type="entry name" value="GBBH-like_N_sf"/>
</dbReference>
<comment type="cofactor">
    <cofactor evidence="1">
        <name>Fe(2+)</name>
        <dbReference type="ChEBI" id="CHEBI:29033"/>
    </cofactor>
</comment>
<feature type="domain" description="TauD/TfdA-like" evidence="7">
    <location>
        <begin position="145"/>
        <end position="399"/>
    </location>
</feature>
<dbReference type="GO" id="GO:0045329">
    <property type="term" value="P:carnitine biosynthetic process"/>
    <property type="evidence" value="ECO:0007669"/>
    <property type="project" value="TreeGrafter"/>
</dbReference>
<evidence type="ECO:0000256" key="4">
    <source>
        <dbReference type="ARBA" id="ARBA00022964"/>
    </source>
</evidence>
<sequence>MLRRLIVQSKRSVSQLASSVDKGSVNVSPAQGSIQFSFDGGNVKYSYTNAFLRDASESQTSLDGNTGQKLFTTGEIGDVFPVELGVVNDSSVKVKWSDGDEYVYSKEFLEKHSTRESQFRGRYHEDLVTLWDPSDESKYPQLPYYDYHDYINTRETLAQVVRDMHKFGLAVIGNIPDLSAEEQDKQLLVSKIGGRIGYIRPTFYGYTFDVKSKPGATNIAYTSKFLPLHHDLCYYQSPPGLQLLHCIRNRATGGENVFADSFAAAKHVAKVDPAAYEALKTVPINFHFNRDGHHYFHSHPLVVERQFTSQPGFLEEVNYSPPFQAPYDYGLEPNTKESEIFQDFLRGMKLFEDFINDPLNKVKFKTDEGTCVIFDNRRVLHARDEFDPQSGERWLKGCYLDKDAFQSKVRAVELGDY</sequence>
<accession>A0A0H5C438</accession>
<evidence type="ECO:0000259" key="7">
    <source>
        <dbReference type="Pfam" id="PF02668"/>
    </source>
</evidence>
<evidence type="ECO:0000256" key="1">
    <source>
        <dbReference type="ARBA" id="ARBA00001954"/>
    </source>
</evidence>
<evidence type="ECO:0000256" key="3">
    <source>
        <dbReference type="ARBA" id="ARBA00022723"/>
    </source>
</evidence>
<keyword evidence="5" id="KW-0560">Oxidoreductase</keyword>
<reference evidence="10" key="1">
    <citation type="journal article" date="2015" name="J. Biotechnol.">
        <title>The structure of the Cyberlindnera jadinii genome and its relation to Candida utilis analyzed by the occurrence of single nucleotide polymorphisms.</title>
        <authorList>
            <person name="Rupp O."/>
            <person name="Brinkrolf K."/>
            <person name="Buerth C."/>
            <person name="Kunigo M."/>
            <person name="Schneider J."/>
            <person name="Jaenicke S."/>
            <person name="Goesmann A."/>
            <person name="Puehler A."/>
            <person name="Jaeger K.-E."/>
            <person name="Ernst J.F."/>
        </authorList>
    </citation>
    <scope>NUCLEOTIDE SEQUENCE [LARGE SCALE GENOMIC DNA]</scope>
    <source>
        <strain evidence="10">ATCC 18201 / CBS 1600 / BCRC 20928 / JCM 3617 / NBRC 0987 / NRRL Y-1542</strain>
    </source>
</reference>
<keyword evidence="6" id="KW-0408">Iron</keyword>
<feature type="domain" description="Gamma-butyrobetaine hydroxylase-like N-terminal" evidence="8">
    <location>
        <begin position="31"/>
        <end position="109"/>
    </location>
</feature>
<dbReference type="CDD" id="cd00250">
    <property type="entry name" value="CAS_like"/>
    <property type="match status" value="1"/>
</dbReference>
<dbReference type="Pfam" id="PF02668">
    <property type="entry name" value="TauD"/>
    <property type="match status" value="1"/>
</dbReference>
<dbReference type="SUPFAM" id="SSF51197">
    <property type="entry name" value="Clavaminate synthase-like"/>
    <property type="match status" value="1"/>
</dbReference>
<proteinExistence type="inferred from homology"/>